<comment type="caution">
    <text evidence="1">The sequence shown here is derived from an EMBL/GenBank/DDBJ whole genome shotgun (WGS) entry which is preliminary data.</text>
</comment>
<keyword evidence="2" id="KW-1185">Reference proteome</keyword>
<name>A0ACB8SE80_9AGAM</name>
<dbReference type="EMBL" id="MU277372">
    <property type="protein sequence ID" value="KAI0054644.1"/>
    <property type="molecule type" value="Genomic_DNA"/>
</dbReference>
<reference evidence="1" key="1">
    <citation type="submission" date="2021-03" db="EMBL/GenBank/DDBJ databases">
        <authorList>
            <consortium name="DOE Joint Genome Institute"/>
            <person name="Ahrendt S."/>
            <person name="Looney B.P."/>
            <person name="Miyauchi S."/>
            <person name="Morin E."/>
            <person name="Drula E."/>
            <person name="Courty P.E."/>
            <person name="Chicoki N."/>
            <person name="Fauchery L."/>
            <person name="Kohler A."/>
            <person name="Kuo A."/>
            <person name="Labutti K."/>
            <person name="Pangilinan J."/>
            <person name="Lipzen A."/>
            <person name="Riley R."/>
            <person name="Andreopoulos W."/>
            <person name="He G."/>
            <person name="Johnson J."/>
            <person name="Barry K.W."/>
            <person name="Grigoriev I.V."/>
            <person name="Nagy L."/>
            <person name="Hibbett D."/>
            <person name="Henrissat B."/>
            <person name="Matheny P.B."/>
            <person name="Labbe J."/>
            <person name="Martin F."/>
        </authorList>
    </citation>
    <scope>NUCLEOTIDE SEQUENCE</scope>
    <source>
        <strain evidence="1">HHB10654</strain>
    </source>
</reference>
<organism evidence="1 2">
    <name type="scientific">Artomyces pyxidatus</name>
    <dbReference type="NCBI Taxonomy" id="48021"/>
    <lineage>
        <taxon>Eukaryota</taxon>
        <taxon>Fungi</taxon>
        <taxon>Dikarya</taxon>
        <taxon>Basidiomycota</taxon>
        <taxon>Agaricomycotina</taxon>
        <taxon>Agaricomycetes</taxon>
        <taxon>Russulales</taxon>
        <taxon>Auriscalpiaceae</taxon>
        <taxon>Artomyces</taxon>
    </lineage>
</organism>
<evidence type="ECO:0000313" key="1">
    <source>
        <dbReference type="EMBL" id="KAI0054644.1"/>
    </source>
</evidence>
<evidence type="ECO:0000313" key="2">
    <source>
        <dbReference type="Proteomes" id="UP000814140"/>
    </source>
</evidence>
<protein>
    <submittedName>
        <fullName evidence="1">Uncharacterized protein</fullName>
    </submittedName>
</protein>
<sequence>MAEPLFPFPCSRSHALLVLQIIENVNHGFVSFKEGFTSPANSSSLVSTDYQARSPRSNFIPSFARFRRHTTMSSVSIDFSMTLNTSSAASLAQSTIPPTGAVFDDLLSSVIQLERYMDALNPEDNKHLTDLILSAEKRREESPRKAGLEDYMAIRGYDQITTYSASVDVHDVPPEVVSTGQEHSQPSLGQDNNATCQNNLDYTANEILHSFEIDLEVMESEEGKDAFVIMTVRNRDDLYIGIIAEPSGMDEFEDTCESFETELPADGGHLVKDEAPEK</sequence>
<accession>A0ACB8SE80</accession>
<reference evidence="1" key="2">
    <citation type="journal article" date="2022" name="New Phytol.">
        <title>Evolutionary transition to the ectomycorrhizal habit in the genomes of a hyperdiverse lineage of mushroom-forming fungi.</title>
        <authorList>
            <person name="Looney B."/>
            <person name="Miyauchi S."/>
            <person name="Morin E."/>
            <person name="Drula E."/>
            <person name="Courty P.E."/>
            <person name="Kohler A."/>
            <person name="Kuo A."/>
            <person name="LaButti K."/>
            <person name="Pangilinan J."/>
            <person name="Lipzen A."/>
            <person name="Riley R."/>
            <person name="Andreopoulos W."/>
            <person name="He G."/>
            <person name="Johnson J."/>
            <person name="Nolan M."/>
            <person name="Tritt A."/>
            <person name="Barry K.W."/>
            <person name="Grigoriev I.V."/>
            <person name="Nagy L.G."/>
            <person name="Hibbett D."/>
            <person name="Henrissat B."/>
            <person name="Matheny P.B."/>
            <person name="Labbe J."/>
            <person name="Martin F.M."/>
        </authorList>
    </citation>
    <scope>NUCLEOTIDE SEQUENCE</scope>
    <source>
        <strain evidence="1">HHB10654</strain>
    </source>
</reference>
<gene>
    <name evidence="1" type="ORF">BV25DRAFT_1996360</name>
</gene>
<dbReference type="Proteomes" id="UP000814140">
    <property type="component" value="Unassembled WGS sequence"/>
</dbReference>
<proteinExistence type="predicted"/>